<name>A0A7D7L0J2_KOCVA</name>
<dbReference type="Pfam" id="PF21088">
    <property type="entry name" value="MS_channel_1st"/>
    <property type="match status" value="1"/>
</dbReference>
<dbReference type="PANTHER" id="PTHR30460">
    <property type="entry name" value="MODERATE CONDUCTANCE MECHANOSENSITIVE CHANNEL YBIO"/>
    <property type="match status" value="1"/>
</dbReference>
<dbReference type="InterPro" id="IPR011066">
    <property type="entry name" value="MscS_channel_C_sf"/>
</dbReference>
<feature type="region of interest" description="Disordered" evidence="7">
    <location>
        <begin position="299"/>
        <end position="372"/>
    </location>
</feature>
<dbReference type="InterPro" id="IPR011014">
    <property type="entry name" value="MscS_channel_TM-2"/>
</dbReference>
<reference evidence="12 13" key="2">
    <citation type="submission" date="2020-07" db="EMBL/GenBank/DDBJ databases">
        <title>Genome of starter culture bacteria Kocuria salsicia reveals its technological properties and safety for usage in meat industry.</title>
        <authorList>
            <person name="Michael M."/>
            <person name="Konstantin K."/>
            <person name="Evgenii K."/>
            <person name="Galina S."/>
            <person name="Oksana K."/>
            <person name="Andrei L."/>
        </authorList>
    </citation>
    <scope>NUCLEOTIDE SEQUENCE [LARGE SCALE GENOMIC DNA]</scope>
    <source>
        <strain evidence="12 13">80</strain>
    </source>
</reference>
<dbReference type="SUPFAM" id="SSF82861">
    <property type="entry name" value="Mechanosensitive channel protein MscS (YggB), transmembrane region"/>
    <property type="match status" value="1"/>
</dbReference>
<evidence type="ECO:0000256" key="4">
    <source>
        <dbReference type="ARBA" id="ARBA00022692"/>
    </source>
</evidence>
<evidence type="ECO:0000256" key="8">
    <source>
        <dbReference type="SAM" id="Phobius"/>
    </source>
</evidence>
<accession>A0A7D7L0J2</accession>
<dbReference type="KEGG" id="kvr:CIB50_0002453"/>
<protein>
    <submittedName>
        <fullName evidence="12">Putative MscS family protein YkuT</fullName>
    </submittedName>
</protein>
<feature type="domain" description="Mechanosensitive ion channel MscS" evidence="9">
    <location>
        <begin position="138"/>
        <end position="201"/>
    </location>
</feature>
<dbReference type="InterPro" id="IPR006685">
    <property type="entry name" value="MscS_channel_2nd"/>
</dbReference>
<dbReference type="Pfam" id="PF21082">
    <property type="entry name" value="MS_channel_3rd"/>
    <property type="match status" value="1"/>
</dbReference>
<dbReference type="GO" id="GO:0005886">
    <property type="term" value="C:plasma membrane"/>
    <property type="evidence" value="ECO:0007669"/>
    <property type="project" value="UniProtKB-SubCell"/>
</dbReference>
<evidence type="ECO:0000256" key="3">
    <source>
        <dbReference type="ARBA" id="ARBA00022475"/>
    </source>
</evidence>
<keyword evidence="6 8" id="KW-0472">Membrane</keyword>
<gene>
    <name evidence="12" type="primary">ykuT</name>
    <name evidence="12" type="ORF">CIB50_0002453</name>
</gene>
<feature type="domain" description="Mechanosensitive ion channel transmembrane helices 2/3" evidence="11">
    <location>
        <begin position="97"/>
        <end position="136"/>
    </location>
</feature>
<dbReference type="InterPro" id="IPR049142">
    <property type="entry name" value="MS_channel_1st"/>
</dbReference>
<proteinExistence type="inferred from homology"/>
<comment type="subcellular location">
    <subcellularLocation>
        <location evidence="1">Cell membrane</location>
        <topology evidence="1">Multi-pass membrane protein</topology>
    </subcellularLocation>
</comment>
<evidence type="ECO:0000256" key="6">
    <source>
        <dbReference type="ARBA" id="ARBA00023136"/>
    </source>
</evidence>
<dbReference type="PANTHER" id="PTHR30460:SF0">
    <property type="entry name" value="MODERATE CONDUCTANCE MECHANOSENSITIVE CHANNEL YBIO"/>
    <property type="match status" value="1"/>
</dbReference>
<feature type="compositionally biased region" description="Basic and acidic residues" evidence="7">
    <location>
        <begin position="341"/>
        <end position="358"/>
    </location>
</feature>
<feature type="transmembrane region" description="Helical" evidence="8">
    <location>
        <begin position="89"/>
        <end position="110"/>
    </location>
</feature>
<evidence type="ECO:0000313" key="12">
    <source>
        <dbReference type="EMBL" id="QMS57705.1"/>
    </source>
</evidence>
<feature type="transmembrane region" description="Helical" evidence="8">
    <location>
        <begin position="25"/>
        <end position="45"/>
    </location>
</feature>
<dbReference type="Pfam" id="PF00924">
    <property type="entry name" value="MS_channel_2nd"/>
    <property type="match status" value="1"/>
</dbReference>
<organism evidence="12 13">
    <name type="scientific">Kocuria varians</name>
    <name type="common">Micrococcus varians</name>
    <dbReference type="NCBI Taxonomy" id="1272"/>
    <lineage>
        <taxon>Bacteria</taxon>
        <taxon>Bacillati</taxon>
        <taxon>Actinomycetota</taxon>
        <taxon>Actinomycetes</taxon>
        <taxon>Micrococcales</taxon>
        <taxon>Micrococcaceae</taxon>
        <taxon>Kocuria</taxon>
    </lineage>
</organism>
<evidence type="ECO:0000256" key="7">
    <source>
        <dbReference type="SAM" id="MobiDB-lite"/>
    </source>
</evidence>
<evidence type="ECO:0000259" key="9">
    <source>
        <dbReference type="Pfam" id="PF00924"/>
    </source>
</evidence>
<dbReference type="SUPFAM" id="SSF82689">
    <property type="entry name" value="Mechanosensitive channel protein MscS (YggB), C-terminal domain"/>
    <property type="match status" value="1"/>
</dbReference>
<feature type="domain" description="Mechanosensitive ion channel MscS C-terminal" evidence="10">
    <location>
        <begin position="208"/>
        <end position="295"/>
    </location>
</feature>
<keyword evidence="4 8" id="KW-0812">Transmembrane</keyword>
<dbReference type="Proteomes" id="UP000216825">
    <property type="component" value="Chromosome"/>
</dbReference>
<evidence type="ECO:0000313" key="13">
    <source>
        <dbReference type="Proteomes" id="UP000216825"/>
    </source>
</evidence>
<keyword evidence="5 8" id="KW-1133">Transmembrane helix</keyword>
<reference evidence="13" key="1">
    <citation type="submission" date="2017-08" db="EMBL/GenBank/DDBJ databases">
        <title>Draft Genome Sequence of Kocuria varians 80.</title>
        <authorList>
            <person name="Minaev M."/>
            <person name="Kurbakov K.A."/>
            <person name="Solodovnikova G.I."/>
            <person name="Kuznetsova O.A."/>
            <person name="Lisitsyn A.B."/>
        </authorList>
    </citation>
    <scope>NUCLEOTIDE SEQUENCE [LARGE SCALE GENOMIC DNA]</scope>
    <source>
        <strain evidence="13">80</strain>
    </source>
</reference>
<sequence>MSALPSAGASLAGMDNWEFWLDKPFRVVLVIVGAVVVSAVVRLLIRKITRGIARGTQSRIVRRFDHGQARWVQDSGIAAERQALRARTIGAVLSSVSSLVVWAIAILMVISELGFNIAPVLASAGIAGVALSFGAQSLVKDYLSGVFIVAEDQLGIGDSVDLGEAIGTVENVGLRVTQVRDVKGTLWHVRNGEILRVGNQSQGWARCVLDIPVPYDTNIDLIADMIAHEAQMVRDDPDIGPSIVEDPEVWGVENVTGENITLRLAVKTAPLQQWDVARVMRVRIKKMLDREGLRIPATNQVTVRTGSEPEMQGDAPTTSFPVPRVPTTGNLRTTPVFPHPADADSHTPDGRTPSRDETGGAGTTSSERRGDG</sequence>
<dbReference type="Gene3D" id="1.10.287.1260">
    <property type="match status" value="1"/>
</dbReference>
<dbReference type="InterPro" id="IPR045276">
    <property type="entry name" value="YbiO_bact"/>
</dbReference>
<evidence type="ECO:0000256" key="2">
    <source>
        <dbReference type="ARBA" id="ARBA00008017"/>
    </source>
</evidence>
<evidence type="ECO:0000256" key="5">
    <source>
        <dbReference type="ARBA" id="ARBA00022989"/>
    </source>
</evidence>
<dbReference type="InterPro" id="IPR023408">
    <property type="entry name" value="MscS_beta-dom_sf"/>
</dbReference>
<dbReference type="Gene3D" id="2.30.30.60">
    <property type="match status" value="1"/>
</dbReference>
<keyword evidence="13" id="KW-1185">Reference proteome</keyword>
<dbReference type="FunFam" id="2.30.30.60:FF:000001">
    <property type="entry name" value="MscS Mechanosensitive ion channel"/>
    <property type="match status" value="1"/>
</dbReference>
<evidence type="ECO:0000259" key="11">
    <source>
        <dbReference type="Pfam" id="PF21088"/>
    </source>
</evidence>
<dbReference type="Gene3D" id="3.30.70.100">
    <property type="match status" value="1"/>
</dbReference>
<evidence type="ECO:0000259" key="10">
    <source>
        <dbReference type="Pfam" id="PF21082"/>
    </source>
</evidence>
<evidence type="ECO:0000256" key="1">
    <source>
        <dbReference type="ARBA" id="ARBA00004651"/>
    </source>
</evidence>
<dbReference type="EMBL" id="CP059343">
    <property type="protein sequence ID" value="QMS57705.1"/>
    <property type="molecule type" value="Genomic_DNA"/>
</dbReference>
<dbReference type="SUPFAM" id="SSF50182">
    <property type="entry name" value="Sm-like ribonucleoproteins"/>
    <property type="match status" value="1"/>
</dbReference>
<dbReference type="InterPro" id="IPR010920">
    <property type="entry name" value="LSM_dom_sf"/>
</dbReference>
<keyword evidence="3" id="KW-1003">Cell membrane</keyword>
<dbReference type="InterPro" id="IPR049278">
    <property type="entry name" value="MS_channel_C"/>
</dbReference>
<dbReference type="GO" id="GO:0008381">
    <property type="term" value="F:mechanosensitive monoatomic ion channel activity"/>
    <property type="evidence" value="ECO:0007669"/>
    <property type="project" value="InterPro"/>
</dbReference>
<dbReference type="AlphaFoldDB" id="A0A7D7L0J2"/>
<comment type="similarity">
    <text evidence="2">Belongs to the MscS (TC 1.A.23) family.</text>
</comment>